<gene>
    <name evidence="2" type="ORF">CMC5_025120</name>
</gene>
<proteinExistence type="predicted"/>
<dbReference type="RefSeq" id="WP_050430597.1">
    <property type="nucleotide sequence ID" value="NZ_CP012159.1"/>
</dbReference>
<feature type="region of interest" description="Disordered" evidence="1">
    <location>
        <begin position="423"/>
        <end position="447"/>
    </location>
</feature>
<dbReference type="AlphaFoldDB" id="A0A0K1EBV3"/>
<evidence type="ECO:0000313" key="3">
    <source>
        <dbReference type="Proteomes" id="UP000067626"/>
    </source>
</evidence>
<dbReference type="KEGG" id="ccro:CMC5_025120"/>
<evidence type="ECO:0000256" key="1">
    <source>
        <dbReference type="SAM" id="MobiDB-lite"/>
    </source>
</evidence>
<dbReference type="Gene3D" id="3.90.550.20">
    <property type="match status" value="1"/>
</dbReference>
<dbReference type="InterPro" id="IPR007577">
    <property type="entry name" value="GlycoTrfase_DXD_sugar-bd_CS"/>
</dbReference>
<dbReference type="PATRIC" id="fig|52.7.peg.2733"/>
<accession>A0A0K1EBV3</accession>
<dbReference type="OrthoDB" id="5605951at2"/>
<keyword evidence="3" id="KW-1185">Reference proteome</keyword>
<feature type="compositionally biased region" description="Low complexity" evidence="1">
    <location>
        <begin position="56"/>
        <end position="65"/>
    </location>
</feature>
<dbReference type="EMBL" id="CP012159">
    <property type="protein sequence ID" value="AKT38366.1"/>
    <property type="molecule type" value="Genomic_DNA"/>
</dbReference>
<feature type="region of interest" description="Disordered" evidence="1">
    <location>
        <begin position="56"/>
        <end position="76"/>
    </location>
</feature>
<dbReference type="STRING" id="52.CMC5_025120"/>
<feature type="compositionally biased region" description="Polar residues" evidence="1">
    <location>
        <begin position="1"/>
        <end position="17"/>
    </location>
</feature>
<feature type="compositionally biased region" description="Low complexity" evidence="1">
    <location>
        <begin position="423"/>
        <end position="439"/>
    </location>
</feature>
<dbReference type="Proteomes" id="UP000067626">
    <property type="component" value="Chromosome"/>
</dbReference>
<reference evidence="2 3" key="1">
    <citation type="submission" date="2015-07" db="EMBL/GenBank/DDBJ databases">
        <title>Genome analysis of myxobacterium Chondromyces crocatus Cm c5 reveals a high potential for natural compound synthesis and the genetic basis for the loss of fruiting body formation.</title>
        <authorList>
            <person name="Zaburannyi N."/>
            <person name="Bunk B."/>
            <person name="Maier J."/>
            <person name="Overmann J."/>
            <person name="Mueller R."/>
        </authorList>
    </citation>
    <scope>NUCLEOTIDE SEQUENCE [LARGE SCALE GENOMIC DNA]</scope>
    <source>
        <strain evidence="2 3">Cm c5</strain>
    </source>
</reference>
<feature type="region of interest" description="Disordered" evidence="1">
    <location>
        <begin position="272"/>
        <end position="295"/>
    </location>
</feature>
<feature type="region of interest" description="Disordered" evidence="1">
    <location>
        <begin position="1"/>
        <end position="40"/>
    </location>
</feature>
<dbReference type="Pfam" id="PF04488">
    <property type="entry name" value="Gly_transf_sug"/>
    <property type="match status" value="1"/>
</dbReference>
<evidence type="ECO:0000313" key="2">
    <source>
        <dbReference type="EMBL" id="AKT38366.1"/>
    </source>
</evidence>
<organism evidence="2 3">
    <name type="scientific">Chondromyces crocatus</name>
    <dbReference type="NCBI Taxonomy" id="52"/>
    <lineage>
        <taxon>Bacteria</taxon>
        <taxon>Pseudomonadati</taxon>
        <taxon>Myxococcota</taxon>
        <taxon>Polyangia</taxon>
        <taxon>Polyangiales</taxon>
        <taxon>Polyangiaceae</taxon>
        <taxon>Chondromyces</taxon>
    </lineage>
</organism>
<dbReference type="InterPro" id="IPR029044">
    <property type="entry name" value="Nucleotide-diphossugar_trans"/>
</dbReference>
<dbReference type="SUPFAM" id="SSF53448">
    <property type="entry name" value="Nucleotide-diphospho-sugar transferases"/>
    <property type="match status" value="1"/>
</dbReference>
<sequence>MTTETTTPDVPQQTLPQQDDAITPVPVPTPPPAPAPAPTPTIAELEQRLLTTTALDDADTTEIATPCGQGEKKRSLKQTQRSFLEYTDRKWMEFSKSTIPRNRAKVPNTIWLIWVGGEIPDDYATRIEKVAQDHPDFTVNVLLSETLSKTPEDFEANKRKVEGAGANVELLEGEHASKLEAEGMLKPLIWEWRLTDGPNNIINYGAISDILRLYILKERGGTYIDTDNTITTPLPRDVVPKYGFQYGAFGSRTAEKRERELAKEKKTFDTDPAEYVSAIQNDNPRDPHRNKPSTISNSVLVSVPQGQIINSYWNNVKDVYVPLADVTEEKRFEKLRWKATHTEPRQQREAMSMATLNNTGPRALEFTLADTRLKGESTHGLIRPALSPWEVHSNEAKHLVVDPKHVYIRSDNSWVREIDAGIAAGSSTPSGSGNASGSGNTKPSPST</sequence>
<name>A0A0K1EBV3_CHOCO</name>
<protein>
    <submittedName>
        <fullName evidence="2">Uncharacterized protein</fullName>
    </submittedName>
</protein>
<feature type="compositionally biased region" description="Pro residues" evidence="1">
    <location>
        <begin position="25"/>
        <end position="39"/>
    </location>
</feature>